<evidence type="ECO:0000313" key="2">
    <source>
        <dbReference type="Proteomes" id="UP001054837"/>
    </source>
</evidence>
<evidence type="ECO:0000313" key="1">
    <source>
        <dbReference type="EMBL" id="GIY18679.1"/>
    </source>
</evidence>
<dbReference type="AlphaFoldDB" id="A0AAV4RA75"/>
<comment type="caution">
    <text evidence="1">The sequence shown here is derived from an EMBL/GenBank/DDBJ whole genome shotgun (WGS) entry which is preliminary data.</text>
</comment>
<accession>A0AAV4RA75</accession>
<sequence length="137" mass="15729">MDGKENFWGPLSFWIFPAWMVGQKKKSPPYYRKGSALASEIKTYDQSGKSVRNGARKNTFVSDRRRINCCGADKKTVKVKNSFCVGCCKGWAQGWMMVSPGGRQERLIFIEGICIRCLRYWFFVEGSHSPMFLSETF</sequence>
<organism evidence="1 2">
    <name type="scientific">Caerostris darwini</name>
    <dbReference type="NCBI Taxonomy" id="1538125"/>
    <lineage>
        <taxon>Eukaryota</taxon>
        <taxon>Metazoa</taxon>
        <taxon>Ecdysozoa</taxon>
        <taxon>Arthropoda</taxon>
        <taxon>Chelicerata</taxon>
        <taxon>Arachnida</taxon>
        <taxon>Araneae</taxon>
        <taxon>Araneomorphae</taxon>
        <taxon>Entelegynae</taxon>
        <taxon>Araneoidea</taxon>
        <taxon>Araneidae</taxon>
        <taxon>Caerostris</taxon>
    </lineage>
</organism>
<keyword evidence="2" id="KW-1185">Reference proteome</keyword>
<gene>
    <name evidence="1" type="ORF">CDAR_27901</name>
</gene>
<protein>
    <submittedName>
        <fullName evidence="1">Uncharacterized protein</fullName>
    </submittedName>
</protein>
<name>A0AAV4RA75_9ARAC</name>
<dbReference type="Proteomes" id="UP001054837">
    <property type="component" value="Unassembled WGS sequence"/>
</dbReference>
<proteinExistence type="predicted"/>
<dbReference type="EMBL" id="BPLQ01005931">
    <property type="protein sequence ID" value="GIY18679.1"/>
    <property type="molecule type" value="Genomic_DNA"/>
</dbReference>
<reference evidence="1 2" key="1">
    <citation type="submission" date="2021-06" db="EMBL/GenBank/DDBJ databases">
        <title>Caerostris darwini draft genome.</title>
        <authorList>
            <person name="Kono N."/>
            <person name="Arakawa K."/>
        </authorList>
    </citation>
    <scope>NUCLEOTIDE SEQUENCE [LARGE SCALE GENOMIC DNA]</scope>
</reference>